<keyword evidence="1" id="KW-0472">Membrane</keyword>
<evidence type="ECO:0000313" key="2">
    <source>
        <dbReference type="EMBL" id="OGD08324.1"/>
    </source>
</evidence>
<dbReference type="EMBL" id="MEXR01000060">
    <property type="protein sequence ID" value="OGD08324.1"/>
    <property type="molecule type" value="Genomic_DNA"/>
</dbReference>
<evidence type="ECO:0008006" key="4">
    <source>
        <dbReference type="Google" id="ProtNLM"/>
    </source>
</evidence>
<feature type="transmembrane region" description="Helical" evidence="1">
    <location>
        <begin position="320"/>
        <end position="340"/>
    </location>
</feature>
<dbReference type="Proteomes" id="UP000176424">
    <property type="component" value="Unassembled WGS sequence"/>
</dbReference>
<comment type="caution">
    <text evidence="2">The sequence shown here is derived from an EMBL/GenBank/DDBJ whole genome shotgun (WGS) entry which is preliminary data.</text>
</comment>
<proteinExistence type="predicted"/>
<gene>
    <name evidence="2" type="ORF">A2397_03790</name>
</gene>
<accession>A0A1F4ZSH4</accession>
<dbReference type="STRING" id="1797263.A2397_03790"/>
<feature type="transmembrane region" description="Helical" evidence="1">
    <location>
        <begin position="243"/>
        <end position="260"/>
    </location>
</feature>
<sequence length="490" mass="56213">MDKKTFLWLGCGWMGLVMIFSWVGYRNLDPDFGWHLRTGEMLLTSGIPKTDPFSYTMPSFPWVDHGRLSDELIYRLYSWGGMGLTAMVFGAIAVGAVMIAIPMRLWKWAIVPMLLGTGVFLTRAGIRPQVEDWLGLAIVMRMLRNDFLGKKARWLVVILFYFWANFHGGFGVGLMVLGLGVGFNWIAKKANTRDLLMVLLAVLVTLLTPYGINLWWEIWLTISDSTLRGSIAEWQPFFVRADLGYWLVAALVGAVVSVEYKKIPVWEIVVMVVLFGMGMSSLRYMPLFVLAGTPMVAAFIEEIYRKVMTNEAARLRAVWFYKILLAISALVFWVDVGLVISKTFTGRWIDYPVNAVEFLRRENYPGEVFSSYGWGGFLIWKLPENKVFIDGRMPSWRWKAPPGESDRAFGDYKNVVDGGEFEAVFDKYNVRVVLWGKPEKEAKEVKPGRIFEWLVRDEKKKRGEELVTRLERAGWKKTYQDDVAAIYVRQ</sequence>
<evidence type="ECO:0000313" key="3">
    <source>
        <dbReference type="Proteomes" id="UP000176424"/>
    </source>
</evidence>
<feature type="transmembrane region" description="Helical" evidence="1">
    <location>
        <begin position="76"/>
        <end position="101"/>
    </location>
</feature>
<feature type="transmembrane region" description="Helical" evidence="1">
    <location>
        <begin position="281"/>
        <end position="300"/>
    </location>
</feature>
<feature type="transmembrane region" description="Helical" evidence="1">
    <location>
        <begin position="7"/>
        <end position="25"/>
    </location>
</feature>
<feature type="transmembrane region" description="Helical" evidence="1">
    <location>
        <begin position="195"/>
        <end position="216"/>
    </location>
</feature>
<dbReference type="AlphaFoldDB" id="A0A1F4ZSH4"/>
<reference evidence="2 3" key="1">
    <citation type="journal article" date="2016" name="Nat. Commun.">
        <title>Thousands of microbial genomes shed light on interconnected biogeochemical processes in an aquifer system.</title>
        <authorList>
            <person name="Anantharaman K."/>
            <person name="Brown C.T."/>
            <person name="Hug L.A."/>
            <person name="Sharon I."/>
            <person name="Castelle C.J."/>
            <person name="Probst A.J."/>
            <person name="Thomas B.C."/>
            <person name="Singh A."/>
            <person name="Wilkins M.J."/>
            <person name="Karaoz U."/>
            <person name="Brodie E.L."/>
            <person name="Williams K.H."/>
            <person name="Hubbard S.S."/>
            <person name="Banfield J.F."/>
        </authorList>
    </citation>
    <scope>NUCLEOTIDE SEQUENCE [LARGE SCALE GENOMIC DNA]</scope>
</reference>
<keyword evidence="1" id="KW-0812">Transmembrane</keyword>
<feature type="transmembrane region" description="Helical" evidence="1">
    <location>
        <begin position="108"/>
        <end position="126"/>
    </location>
</feature>
<protein>
    <recommendedName>
        <fullName evidence="4">Glycosyltransferase RgtA/B/C/D-like domain-containing protein</fullName>
    </recommendedName>
</protein>
<name>A0A1F4ZSH4_9BACT</name>
<organism evidence="2 3">
    <name type="scientific">Candidatus Amesbacteria bacterium RIFOXYB1_FULL_44_23</name>
    <dbReference type="NCBI Taxonomy" id="1797263"/>
    <lineage>
        <taxon>Bacteria</taxon>
        <taxon>Candidatus Amesiibacteriota</taxon>
    </lineage>
</organism>
<evidence type="ECO:0000256" key="1">
    <source>
        <dbReference type="SAM" id="Phobius"/>
    </source>
</evidence>
<keyword evidence="1" id="KW-1133">Transmembrane helix</keyword>
<feature type="transmembrane region" description="Helical" evidence="1">
    <location>
        <begin position="154"/>
        <end position="183"/>
    </location>
</feature>